<gene>
    <name evidence="1" type="ORF">NQ318_023000</name>
</gene>
<evidence type="ECO:0000313" key="2">
    <source>
        <dbReference type="Proteomes" id="UP001162162"/>
    </source>
</evidence>
<dbReference type="PANTHER" id="PTHR15002">
    <property type="entry name" value="RIBOSOMAL BIOGENESIS PROTEIN LAS1L"/>
    <property type="match status" value="1"/>
</dbReference>
<dbReference type="PANTHER" id="PTHR15002:SF0">
    <property type="entry name" value="RIBOSOMAL BIOGENESIS PROTEIN LAS1L"/>
    <property type="match status" value="1"/>
</dbReference>
<dbReference type="GO" id="GO:0000470">
    <property type="term" value="P:maturation of LSU-rRNA"/>
    <property type="evidence" value="ECO:0007669"/>
    <property type="project" value="TreeGrafter"/>
</dbReference>
<protein>
    <recommendedName>
        <fullName evidence="3">Ribosomal biogenesis protein LAS1L</fullName>
    </recommendedName>
</protein>
<dbReference type="InterPro" id="IPR007174">
    <property type="entry name" value="Las1"/>
</dbReference>
<reference evidence="1" key="1">
    <citation type="journal article" date="2023" name="Insect Mol. Biol.">
        <title>Genome sequencing provides insights into the evolution of gene families encoding plant cell wall-degrading enzymes in longhorned beetles.</title>
        <authorList>
            <person name="Shin N.R."/>
            <person name="Okamura Y."/>
            <person name="Kirsch R."/>
            <person name="Pauchet Y."/>
        </authorList>
    </citation>
    <scope>NUCLEOTIDE SEQUENCE</scope>
    <source>
        <strain evidence="1">AMC_N1</strain>
    </source>
</reference>
<evidence type="ECO:0000313" key="1">
    <source>
        <dbReference type="EMBL" id="KAJ8948976.1"/>
    </source>
</evidence>
<sequence length="511" mass="58982">MSLSQKHSGKVFVPWFNSAEWRKVYQMLCSENERNYSQALHILKIWKYRTPLLSAGVEGTLILLEALLIEKYNLSDEQLSQIHSLSLMRFLNICAANSEKQGTFHKTAVKNQLPKWLISIRHDIAHSHKLPSKAVLELSLHNCLEWVKQKYWEVQKEIIFDYVVLGSSSNPKIIEGVKMYVKLKLNLFFHTVEIEESLIEKINYLMAKKYHKKIDVKDMVSLLEENLKQSLADPSYTSIAEKMTKILVNTDVLLNTQTEVDSEGNEVIARDFRDLWSPLLNILFENGFLFSLLNDFLEVTNNSMFEDSICNLASLWIKEIFQGLQKIRIVKEEIDAIAMDNVDQLDPRTSTIVLKSVIDKKYPQFKGCLEFDSPHCLTFVSAEVFQEKILNFPNNYTLNFWKGSVLRFNKNSENYISDTLTLVKKLIWSTVNITDDEVYTTEHLQEIFGNDMDMEWTDSSDTAAVIVNTASSNDMEVTKKWTLLKDTSPYQGCPLGILPHQKRNVNPLLTL</sequence>
<dbReference type="GO" id="GO:0000460">
    <property type="term" value="P:maturation of 5.8S rRNA"/>
    <property type="evidence" value="ECO:0007669"/>
    <property type="project" value="TreeGrafter"/>
</dbReference>
<keyword evidence="2" id="KW-1185">Reference proteome</keyword>
<comment type="caution">
    <text evidence="1">The sequence shown here is derived from an EMBL/GenBank/DDBJ whole genome shotgun (WGS) entry which is preliminary data.</text>
</comment>
<name>A0AAV8YD78_9CUCU</name>
<dbReference type="Pfam" id="PF04031">
    <property type="entry name" value="Las1"/>
    <property type="match status" value="1"/>
</dbReference>
<evidence type="ECO:0008006" key="3">
    <source>
        <dbReference type="Google" id="ProtNLM"/>
    </source>
</evidence>
<dbReference type="GO" id="GO:0004519">
    <property type="term" value="F:endonuclease activity"/>
    <property type="evidence" value="ECO:0007669"/>
    <property type="project" value="InterPro"/>
</dbReference>
<dbReference type="EMBL" id="JAPWTK010000126">
    <property type="protein sequence ID" value="KAJ8948976.1"/>
    <property type="molecule type" value="Genomic_DNA"/>
</dbReference>
<organism evidence="1 2">
    <name type="scientific">Aromia moschata</name>
    <dbReference type="NCBI Taxonomy" id="1265417"/>
    <lineage>
        <taxon>Eukaryota</taxon>
        <taxon>Metazoa</taxon>
        <taxon>Ecdysozoa</taxon>
        <taxon>Arthropoda</taxon>
        <taxon>Hexapoda</taxon>
        <taxon>Insecta</taxon>
        <taxon>Pterygota</taxon>
        <taxon>Neoptera</taxon>
        <taxon>Endopterygota</taxon>
        <taxon>Coleoptera</taxon>
        <taxon>Polyphaga</taxon>
        <taxon>Cucujiformia</taxon>
        <taxon>Chrysomeloidea</taxon>
        <taxon>Cerambycidae</taxon>
        <taxon>Cerambycinae</taxon>
        <taxon>Callichromatini</taxon>
        <taxon>Aromia</taxon>
    </lineage>
</organism>
<dbReference type="Proteomes" id="UP001162162">
    <property type="component" value="Unassembled WGS sequence"/>
</dbReference>
<dbReference type="GO" id="GO:0090730">
    <property type="term" value="C:Las1 complex"/>
    <property type="evidence" value="ECO:0007669"/>
    <property type="project" value="InterPro"/>
</dbReference>
<proteinExistence type="predicted"/>
<accession>A0AAV8YD78</accession>
<dbReference type="GO" id="GO:0030687">
    <property type="term" value="C:preribosome, large subunit precursor"/>
    <property type="evidence" value="ECO:0007669"/>
    <property type="project" value="TreeGrafter"/>
</dbReference>
<dbReference type="AlphaFoldDB" id="A0AAV8YD78"/>